<dbReference type="GeneID" id="20342121"/>
<reference evidence="2" key="4">
    <citation type="journal article" date="2015" name="G3 (Bethesda)">
        <title>Genome sequences of three phytopathogenic species of the Magnaporthaceae family of fungi.</title>
        <authorList>
            <person name="Okagaki L.H."/>
            <person name="Nunes C.C."/>
            <person name="Sailsbery J."/>
            <person name="Clay B."/>
            <person name="Brown D."/>
            <person name="John T."/>
            <person name="Oh Y."/>
            <person name="Young N."/>
            <person name="Fitzgerald M."/>
            <person name="Haas B.J."/>
            <person name="Zeng Q."/>
            <person name="Young S."/>
            <person name="Adiconis X."/>
            <person name="Fan L."/>
            <person name="Levin J.Z."/>
            <person name="Mitchell T.K."/>
            <person name="Okubara P.A."/>
            <person name="Farman M.L."/>
            <person name="Kohn L.M."/>
            <person name="Birren B."/>
            <person name="Ma L.-J."/>
            <person name="Dean R.A."/>
        </authorList>
    </citation>
    <scope>NUCLEOTIDE SEQUENCE</scope>
    <source>
        <strain evidence="2">R3-111a-1</strain>
    </source>
</reference>
<proteinExistence type="predicted"/>
<reference evidence="3" key="1">
    <citation type="submission" date="2010-07" db="EMBL/GenBank/DDBJ databases">
        <title>The genome sequence of Gaeumannomyces graminis var. tritici strain R3-111a-1.</title>
        <authorList>
            <consortium name="The Broad Institute Genome Sequencing Platform"/>
            <person name="Ma L.-J."/>
            <person name="Dead R."/>
            <person name="Young S."/>
            <person name="Zeng Q."/>
            <person name="Koehrsen M."/>
            <person name="Alvarado L."/>
            <person name="Berlin A."/>
            <person name="Chapman S.B."/>
            <person name="Chen Z."/>
            <person name="Freedman E."/>
            <person name="Gellesch M."/>
            <person name="Goldberg J."/>
            <person name="Griggs A."/>
            <person name="Gujja S."/>
            <person name="Heilman E.R."/>
            <person name="Heiman D."/>
            <person name="Hepburn T."/>
            <person name="Howarth C."/>
            <person name="Jen D."/>
            <person name="Larson L."/>
            <person name="Mehta T."/>
            <person name="Neiman D."/>
            <person name="Pearson M."/>
            <person name="Roberts A."/>
            <person name="Saif S."/>
            <person name="Shea T."/>
            <person name="Shenoy N."/>
            <person name="Sisk P."/>
            <person name="Stolte C."/>
            <person name="Sykes S."/>
            <person name="Walk T."/>
            <person name="White J."/>
            <person name="Yandava C."/>
            <person name="Haas B."/>
            <person name="Nusbaum C."/>
            <person name="Birren B."/>
        </authorList>
    </citation>
    <scope>NUCLEOTIDE SEQUENCE [LARGE SCALE GENOMIC DNA]</scope>
    <source>
        <strain evidence="3">R3-111a-1</strain>
    </source>
</reference>
<dbReference type="EnsemblFungi" id="EJT81686">
    <property type="protein sequence ID" value="EJT81686"/>
    <property type="gene ID" value="GGTG_01663"/>
</dbReference>
<accession>J3NK82</accession>
<reference evidence="1" key="3">
    <citation type="submission" date="2010-09" db="EMBL/GenBank/DDBJ databases">
        <title>Annotation of Gaeumannomyces graminis var. tritici R3-111a-1.</title>
        <authorList>
            <consortium name="The Broad Institute Genome Sequencing Platform"/>
            <person name="Ma L.-J."/>
            <person name="Dead R."/>
            <person name="Young S.K."/>
            <person name="Zeng Q."/>
            <person name="Gargeya S."/>
            <person name="Fitzgerald M."/>
            <person name="Haas B."/>
            <person name="Abouelleil A."/>
            <person name="Alvarado L."/>
            <person name="Arachchi H.M."/>
            <person name="Berlin A."/>
            <person name="Brown A."/>
            <person name="Chapman S.B."/>
            <person name="Chen Z."/>
            <person name="Dunbar C."/>
            <person name="Freedman E."/>
            <person name="Gearin G."/>
            <person name="Gellesch M."/>
            <person name="Goldberg J."/>
            <person name="Griggs A."/>
            <person name="Gujja S."/>
            <person name="Heiman D."/>
            <person name="Howarth C."/>
            <person name="Larson L."/>
            <person name="Lui A."/>
            <person name="MacDonald P.J.P."/>
            <person name="Mehta T."/>
            <person name="Montmayeur A."/>
            <person name="Murphy C."/>
            <person name="Neiman D."/>
            <person name="Pearson M."/>
            <person name="Priest M."/>
            <person name="Roberts A."/>
            <person name="Saif S."/>
            <person name="Shea T."/>
            <person name="Shenoy N."/>
            <person name="Sisk P."/>
            <person name="Stolte C."/>
            <person name="Sykes S."/>
            <person name="Yandava C."/>
            <person name="Wortman J."/>
            <person name="Nusbaum C."/>
            <person name="Birren B."/>
        </authorList>
    </citation>
    <scope>NUCLEOTIDE SEQUENCE</scope>
    <source>
        <strain evidence="1">R3-111a-1</strain>
    </source>
</reference>
<dbReference type="VEuPathDB" id="FungiDB:GGTG_01663"/>
<evidence type="ECO:0000313" key="1">
    <source>
        <dbReference type="EMBL" id="EJT81686.1"/>
    </source>
</evidence>
<dbReference type="HOGENOM" id="CLU_2236746_0_0_1"/>
<protein>
    <submittedName>
        <fullName evidence="1 2">Uncharacterized protein</fullName>
    </submittedName>
</protein>
<dbReference type="RefSeq" id="XP_009217695.1">
    <property type="nucleotide sequence ID" value="XM_009219431.1"/>
</dbReference>
<organism evidence="1">
    <name type="scientific">Gaeumannomyces tritici (strain R3-111a-1)</name>
    <name type="common">Wheat and barley take-all root rot fungus</name>
    <name type="synonym">Gaeumannomyces graminis var. tritici</name>
    <dbReference type="NCBI Taxonomy" id="644352"/>
    <lineage>
        <taxon>Eukaryota</taxon>
        <taxon>Fungi</taxon>
        <taxon>Dikarya</taxon>
        <taxon>Ascomycota</taxon>
        <taxon>Pezizomycotina</taxon>
        <taxon>Sordariomycetes</taxon>
        <taxon>Sordariomycetidae</taxon>
        <taxon>Magnaporthales</taxon>
        <taxon>Magnaporthaceae</taxon>
        <taxon>Gaeumannomyces</taxon>
    </lineage>
</organism>
<name>J3NK82_GAET3</name>
<gene>
    <name evidence="2" type="primary">20342121</name>
    <name evidence="1" type="ORF">GGTG_01663</name>
</gene>
<dbReference type="AlphaFoldDB" id="J3NK82"/>
<dbReference type="Proteomes" id="UP000006039">
    <property type="component" value="Unassembled WGS sequence"/>
</dbReference>
<sequence length="105" mass="11849">MEKLTRALHPSEVAAPSCQLGSNPDYWAAPPLIIAKGGNVCLFARPEVQRFNTGGKDKKRENTWFEYPTGNNFYRVFNFKGIIQKVSNVKDFSRITVKKTSVGRL</sequence>
<reference evidence="2" key="5">
    <citation type="submission" date="2018-04" db="UniProtKB">
        <authorList>
            <consortium name="EnsemblFungi"/>
        </authorList>
    </citation>
    <scope>IDENTIFICATION</scope>
    <source>
        <strain evidence="2">R3-111a-1</strain>
    </source>
</reference>
<evidence type="ECO:0000313" key="3">
    <source>
        <dbReference type="Proteomes" id="UP000006039"/>
    </source>
</evidence>
<evidence type="ECO:0000313" key="2">
    <source>
        <dbReference type="EnsemblFungi" id="EJT81686"/>
    </source>
</evidence>
<keyword evidence="3" id="KW-1185">Reference proteome</keyword>
<reference evidence="1" key="2">
    <citation type="submission" date="2010-07" db="EMBL/GenBank/DDBJ databases">
        <authorList>
            <consortium name="The Broad Institute Genome Sequencing Platform"/>
            <consortium name="Broad Institute Genome Sequencing Center for Infectious Disease"/>
            <person name="Ma L.-J."/>
            <person name="Dead R."/>
            <person name="Young S."/>
            <person name="Zeng Q."/>
            <person name="Koehrsen M."/>
            <person name="Alvarado L."/>
            <person name="Berlin A."/>
            <person name="Chapman S.B."/>
            <person name="Chen Z."/>
            <person name="Freedman E."/>
            <person name="Gellesch M."/>
            <person name="Goldberg J."/>
            <person name="Griggs A."/>
            <person name="Gujja S."/>
            <person name="Heilman E.R."/>
            <person name="Heiman D."/>
            <person name="Hepburn T."/>
            <person name="Howarth C."/>
            <person name="Jen D."/>
            <person name="Larson L."/>
            <person name="Mehta T."/>
            <person name="Neiman D."/>
            <person name="Pearson M."/>
            <person name="Roberts A."/>
            <person name="Saif S."/>
            <person name="Shea T."/>
            <person name="Shenoy N."/>
            <person name="Sisk P."/>
            <person name="Stolte C."/>
            <person name="Sykes S."/>
            <person name="Walk T."/>
            <person name="White J."/>
            <person name="Yandava C."/>
            <person name="Haas B."/>
            <person name="Nusbaum C."/>
            <person name="Birren B."/>
        </authorList>
    </citation>
    <scope>NUCLEOTIDE SEQUENCE</scope>
    <source>
        <strain evidence="1">R3-111a-1</strain>
    </source>
</reference>
<dbReference type="EMBL" id="GL385395">
    <property type="protein sequence ID" value="EJT81686.1"/>
    <property type="molecule type" value="Genomic_DNA"/>
</dbReference>